<dbReference type="InterPro" id="IPR019826">
    <property type="entry name" value="Carboxylesterase_B_AS"/>
</dbReference>
<organism evidence="5 6">
    <name type="scientific">Aureobasidium melanogenum</name>
    <name type="common">Aureobasidium pullulans var. melanogenum</name>
    <dbReference type="NCBI Taxonomy" id="46634"/>
    <lineage>
        <taxon>Eukaryota</taxon>
        <taxon>Fungi</taxon>
        <taxon>Dikarya</taxon>
        <taxon>Ascomycota</taxon>
        <taxon>Pezizomycotina</taxon>
        <taxon>Dothideomycetes</taxon>
        <taxon>Dothideomycetidae</taxon>
        <taxon>Dothideales</taxon>
        <taxon>Saccotheciaceae</taxon>
        <taxon>Aureobasidium</taxon>
    </lineage>
</organism>
<dbReference type="SUPFAM" id="SSF53474">
    <property type="entry name" value="alpha/beta-Hydrolases"/>
    <property type="match status" value="1"/>
</dbReference>
<dbReference type="PANTHER" id="PTHR11559">
    <property type="entry name" value="CARBOXYLESTERASE"/>
    <property type="match status" value="1"/>
</dbReference>
<evidence type="ECO:0000256" key="3">
    <source>
        <dbReference type="RuleBase" id="RU361235"/>
    </source>
</evidence>
<protein>
    <recommendedName>
        <fullName evidence="3">Carboxylic ester hydrolase</fullName>
        <ecNumber evidence="3">3.1.1.-</ecNumber>
    </recommendedName>
</protein>
<reference evidence="5" key="2">
    <citation type="submission" date="2021-08" db="EMBL/GenBank/DDBJ databases">
        <authorList>
            <person name="Gostincar C."/>
            <person name="Sun X."/>
            <person name="Song Z."/>
            <person name="Gunde-Cimerman N."/>
        </authorList>
    </citation>
    <scope>NUCLEOTIDE SEQUENCE</scope>
    <source>
        <strain evidence="5">EXF-9298</strain>
    </source>
</reference>
<dbReference type="EC" id="3.1.1.-" evidence="3"/>
<evidence type="ECO:0000313" key="5">
    <source>
        <dbReference type="EMBL" id="KAG9974404.1"/>
    </source>
</evidence>
<evidence type="ECO:0000256" key="1">
    <source>
        <dbReference type="ARBA" id="ARBA00005964"/>
    </source>
</evidence>
<proteinExistence type="inferred from homology"/>
<dbReference type="Pfam" id="PF00135">
    <property type="entry name" value="COesterase"/>
    <property type="match status" value="2"/>
</dbReference>
<comment type="caution">
    <text evidence="5">The sequence shown here is derived from an EMBL/GenBank/DDBJ whole genome shotgun (WGS) entry which is preliminary data.</text>
</comment>
<feature type="non-terminal residue" evidence="5">
    <location>
        <position position="519"/>
    </location>
</feature>
<reference evidence="5" key="1">
    <citation type="journal article" date="2021" name="J Fungi (Basel)">
        <title>Virulence traits and population genomics of the black yeast Aureobasidium melanogenum.</title>
        <authorList>
            <person name="Cernosa A."/>
            <person name="Sun X."/>
            <person name="Gostincar C."/>
            <person name="Fang C."/>
            <person name="Gunde-Cimerman N."/>
            <person name="Song Z."/>
        </authorList>
    </citation>
    <scope>NUCLEOTIDE SEQUENCE</scope>
    <source>
        <strain evidence="5">EXF-9298</strain>
    </source>
</reference>
<dbReference type="Proteomes" id="UP000729357">
    <property type="component" value="Unassembled WGS sequence"/>
</dbReference>
<dbReference type="EMBL" id="JAHFXS010002006">
    <property type="protein sequence ID" value="KAG9974404.1"/>
    <property type="molecule type" value="Genomic_DNA"/>
</dbReference>
<dbReference type="Gene3D" id="3.40.50.1820">
    <property type="entry name" value="alpha/beta hydrolase"/>
    <property type="match status" value="2"/>
</dbReference>
<dbReference type="InterPro" id="IPR029058">
    <property type="entry name" value="AB_hydrolase_fold"/>
</dbReference>
<keyword evidence="3" id="KW-0732">Signal</keyword>
<dbReference type="GO" id="GO:0016787">
    <property type="term" value="F:hydrolase activity"/>
    <property type="evidence" value="ECO:0007669"/>
    <property type="project" value="UniProtKB-KW"/>
</dbReference>
<sequence>MAQVLFHLLAALLSLNIINAASHNRSIVGPPVNTTSGLVIGHASRNRSQVSEYLGIPYAQPPLGQLRFAAPQKYSSTNMFNASSFSPDCPANIAPPSTYPGLTASGRRVYMNFVDQVGNPQSEDCLTLNIWTKATTNPKPKAVLLWIHGGRYTIPGTHSLFYQGQYLADQEDVIVVTINQRINIFGYPGAPGETQNLGLLDHRMAVEWVRDNIARFGGDPHRITLFGQSAGGSAIDFYAYAWKRDPIVAGLVSQSGTALSFNINSPNMSAKYWYTAASYLGCGDSGNVMSCMRSKNFTDILKAAAKVPYEPTTTLYQPVFHPTVDNKTVFADYASLSANGSFAKIPYLAGNVDYEAGFYKLAAWATNKSLTPAQWDDFNLAGFTCPTGTETANRANYKVPTWRYRYFGDWDNLRLYPGSRAYHGTEITIIFGTAEDVSSVPDSAAENEVSRYMMKAWATFARDPMRGLEEMGWPKYEPGKKTLARLAYDNVTMPSFVNPAVYDAKCPVVNDPSPAHGAF</sequence>
<keyword evidence="6" id="KW-1185">Reference proteome</keyword>
<dbReference type="InterPro" id="IPR002018">
    <property type="entry name" value="CarbesteraseB"/>
</dbReference>
<dbReference type="AlphaFoldDB" id="A0A9P8FKN9"/>
<feature type="domain" description="Carboxylesterase type B" evidence="4">
    <location>
        <begin position="31"/>
        <end position="363"/>
    </location>
</feature>
<gene>
    <name evidence="5" type="ORF">KCU98_g12016</name>
</gene>
<accession>A0A9P8FKN9</accession>
<evidence type="ECO:0000313" key="6">
    <source>
        <dbReference type="Proteomes" id="UP000729357"/>
    </source>
</evidence>
<feature type="chain" id="PRO_5040545924" description="Carboxylic ester hydrolase" evidence="3">
    <location>
        <begin position="21"/>
        <end position="519"/>
    </location>
</feature>
<evidence type="ECO:0000256" key="2">
    <source>
        <dbReference type="ARBA" id="ARBA00022801"/>
    </source>
</evidence>
<dbReference type="InterPro" id="IPR050309">
    <property type="entry name" value="Type-B_Carboxylest/Lipase"/>
</dbReference>
<dbReference type="PROSITE" id="PS00122">
    <property type="entry name" value="CARBOXYLESTERASE_B_1"/>
    <property type="match status" value="1"/>
</dbReference>
<keyword evidence="2 3" id="KW-0378">Hydrolase</keyword>
<comment type="similarity">
    <text evidence="1 3">Belongs to the type-B carboxylesterase/lipase family.</text>
</comment>
<feature type="domain" description="Carboxylesterase type B" evidence="4">
    <location>
        <begin position="382"/>
        <end position="494"/>
    </location>
</feature>
<feature type="signal peptide" evidence="3">
    <location>
        <begin position="1"/>
        <end position="20"/>
    </location>
</feature>
<name>A0A9P8FKN9_AURME</name>
<evidence type="ECO:0000259" key="4">
    <source>
        <dbReference type="Pfam" id="PF00135"/>
    </source>
</evidence>